<keyword evidence="2" id="KW-1185">Reference proteome</keyword>
<dbReference type="Proteomes" id="UP000828390">
    <property type="component" value="Unassembled WGS sequence"/>
</dbReference>
<accession>A0A9D4N0F6</accession>
<protein>
    <submittedName>
        <fullName evidence="1">Uncharacterized protein</fullName>
    </submittedName>
</protein>
<dbReference type="AlphaFoldDB" id="A0A9D4N0F6"/>
<name>A0A9D4N0F6_DREPO</name>
<proteinExistence type="predicted"/>
<dbReference type="EMBL" id="JAIWYP010000001">
    <property type="protein sequence ID" value="KAH3885520.1"/>
    <property type="molecule type" value="Genomic_DNA"/>
</dbReference>
<evidence type="ECO:0000313" key="1">
    <source>
        <dbReference type="EMBL" id="KAH3885520.1"/>
    </source>
</evidence>
<reference evidence="1" key="1">
    <citation type="journal article" date="2019" name="bioRxiv">
        <title>The Genome of the Zebra Mussel, Dreissena polymorpha: A Resource for Invasive Species Research.</title>
        <authorList>
            <person name="McCartney M.A."/>
            <person name="Auch B."/>
            <person name="Kono T."/>
            <person name="Mallez S."/>
            <person name="Zhang Y."/>
            <person name="Obille A."/>
            <person name="Becker A."/>
            <person name="Abrahante J.E."/>
            <person name="Garbe J."/>
            <person name="Badalamenti J.P."/>
            <person name="Herman A."/>
            <person name="Mangelson H."/>
            <person name="Liachko I."/>
            <person name="Sullivan S."/>
            <person name="Sone E.D."/>
            <person name="Koren S."/>
            <person name="Silverstein K.A.T."/>
            <person name="Beckman K.B."/>
            <person name="Gohl D.M."/>
        </authorList>
    </citation>
    <scope>NUCLEOTIDE SEQUENCE</scope>
    <source>
        <strain evidence="1">Duluth1</strain>
        <tissue evidence="1">Whole animal</tissue>
    </source>
</reference>
<reference evidence="1" key="2">
    <citation type="submission" date="2020-11" db="EMBL/GenBank/DDBJ databases">
        <authorList>
            <person name="McCartney M.A."/>
            <person name="Auch B."/>
            <person name="Kono T."/>
            <person name="Mallez S."/>
            <person name="Becker A."/>
            <person name="Gohl D.M."/>
            <person name="Silverstein K.A.T."/>
            <person name="Koren S."/>
            <person name="Bechman K.B."/>
            <person name="Herman A."/>
            <person name="Abrahante J.E."/>
            <person name="Garbe J."/>
        </authorList>
    </citation>
    <scope>NUCLEOTIDE SEQUENCE</scope>
    <source>
        <strain evidence="1">Duluth1</strain>
        <tissue evidence="1">Whole animal</tissue>
    </source>
</reference>
<sequence length="56" mass="7051">MGRRKRGRPKETWRRSVEKEMRKDNWSWVQVRTWSKDRVHWRALVEALCAHMREED</sequence>
<organism evidence="1 2">
    <name type="scientific">Dreissena polymorpha</name>
    <name type="common">Zebra mussel</name>
    <name type="synonym">Mytilus polymorpha</name>
    <dbReference type="NCBI Taxonomy" id="45954"/>
    <lineage>
        <taxon>Eukaryota</taxon>
        <taxon>Metazoa</taxon>
        <taxon>Spiralia</taxon>
        <taxon>Lophotrochozoa</taxon>
        <taxon>Mollusca</taxon>
        <taxon>Bivalvia</taxon>
        <taxon>Autobranchia</taxon>
        <taxon>Heteroconchia</taxon>
        <taxon>Euheterodonta</taxon>
        <taxon>Imparidentia</taxon>
        <taxon>Neoheterodontei</taxon>
        <taxon>Myida</taxon>
        <taxon>Dreissenoidea</taxon>
        <taxon>Dreissenidae</taxon>
        <taxon>Dreissena</taxon>
    </lineage>
</organism>
<gene>
    <name evidence="1" type="ORF">DPMN_009515</name>
</gene>
<comment type="caution">
    <text evidence="1">The sequence shown here is derived from an EMBL/GenBank/DDBJ whole genome shotgun (WGS) entry which is preliminary data.</text>
</comment>
<evidence type="ECO:0000313" key="2">
    <source>
        <dbReference type="Proteomes" id="UP000828390"/>
    </source>
</evidence>